<dbReference type="AlphaFoldDB" id="A0ABD3I291"/>
<reference evidence="2 3" key="1">
    <citation type="submission" date="2024-09" db="EMBL/GenBank/DDBJ databases">
        <title>Chromosome-scale assembly of Riccia sorocarpa.</title>
        <authorList>
            <person name="Paukszto L."/>
        </authorList>
    </citation>
    <scope>NUCLEOTIDE SEQUENCE [LARGE SCALE GENOMIC DNA]</scope>
    <source>
        <strain evidence="2">LP-2024</strain>
        <tissue evidence="2">Aerial parts of the thallus</tissue>
    </source>
</reference>
<evidence type="ECO:0000313" key="2">
    <source>
        <dbReference type="EMBL" id="KAL3697830.1"/>
    </source>
</evidence>
<keyword evidence="3" id="KW-1185">Reference proteome</keyword>
<dbReference type="EMBL" id="JBJQOH010000002">
    <property type="protein sequence ID" value="KAL3697830.1"/>
    <property type="molecule type" value="Genomic_DNA"/>
</dbReference>
<evidence type="ECO:0000313" key="3">
    <source>
        <dbReference type="Proteomes" id="UP001633002"/>
    </source>
</evidence>
<sequence>MPGGSKGGNASDQEDAQTSEAWAEGISWHMLVTELDTLQVAAEFDERGVGRTAQSASEDQAEQMLAAIGHVVHHSLDKQAEMWPLGQGLSQEAGGMGQSESIRARIVIANTGAEAGKDNATTGAKGVPDDTGFTIVPHKARSSLKDAEVRKGANNAQSPNRFQLLDTPLSKDIDEPQDETMQEGEISASEAENPVS</sequence>
<dbReference type="Proteomes" id="UP001633002">
    <property type="component" value="Unassembled WGS sequence"/>
</dbReference>
<gene>
    <name evidence="2" type="ORF">R1sor_011906</name>
</gene>
<organism evidence="2 3">
    <name type="scientific">Riccia sorocarpa</name>
    <dbReference type="NCBI Taxonomy" id="122646"/>
    <lineage>
        <taxon>Eukaryota</taxon>
        <taxon>Viridiplantae</taxon>
        <taxon>Streptophyta</taxon>
        <taxon>Embryophyta</taxon>
        <taxon>Marchantiophyta</taxon>
        <taxon>Marchantiopsida</taxon>
        <taxon>Marchantiidae</taxon>
        <taxon>Marchantiales</taxon>
        <taxon>Ricciaceae</taxon>
        <taxon>Riccia</taxon>
    </lineage>
</organism>
<evidence type="ECO:0000256" key="1">
    <source>
        <dbReference type="SAM" id="MobiDB-lite"/>
    </source>
</evidence>
<accession>A0ABD3I291</accession>
<protein>
    <submittedName>
        <fullName evidence="2">Uncharacterized protein</fullName>
    </submittedName>
</protein>
<feature type="region of interest" description="Disordered" evidence="1">
    <location>
        <begin position="1"/>
        <end position="22"/>
    </location>
</feature>
<comment type="caution">
    <text evidence="2">The sequence shown here is derived from an EMBL/GenBank/DDBJ whole genome shotgun (WGS) entry which is preliminary data.</text>
</comment>
<name>A0ABD3I291_9MARC</name>
<feature type="region of interest" description="Disordered" evidence="1">
    <location>
        <begin position="119"/>
        <end position="196"/>
    </location>
</feature>
<proteinExistence type="predicted"/>